<accession>A0A3P8EEL4</accession>
<name>A0A183GP19_HELPZ</name>
<gene>
    <name evidence="2" type="ORF">HPBE_LOCUS24438</name>
</gene>
<dbReference type="GO" id="GO:0007269">
    <property type="term" value="P:neurotransmitter secretion"/>
    <property type="evidence" value="ECO:0007669"/>
    <property type="project" value="TreeGrafter"/>
</dbReference>
<evidence type="ECO:0000313" key="3">
    <source>
        <dbReference type="Proteomes" id="UP000050761"/>
    </source>
</evidence>
<dbReference type="GO" id="GO:0030672">
    <property type="term" value="C:synaptic vesicle membrane"/>
    <property type="evidence" value="ECO:0007669"/>
    <property type="project" value="TreeGrafter"/>
</dbReference>
<feature type="domain" description="Synapsin pre-ATP-grasp" evidence="1">
    <location>
        <begin position="60"/>
        <end position="109"/>
    </location>
</feature>
<dbReference type="Pfam" id="PF02078">
    <property type="entry name" value="Synapsin"/>
    <property type="match status" value="1"/>
</dbReference>
<sequence>MLKPTSPYNASFVCLPTHVYILNFSAPTSPARTSESLAAALERSLLYDRSRGAPVMPPDAKVLLIIDNQVVDWSKYFRNPNEFPIRVEQADFPELDVLATEHSLTVEINQPGRDPRHGRRRVQYVYGSLCTVADAFGTSTASPGMMSMFNNRFRYAVLSLQL</sequence>
<dbReference type="EMBL" id="UZAH01036348">
    <property type="protein sequence ID" value="VDP45028.1"/>
    <property type="molecule type" value="Genomic_DNA"/>
</dbReference>
<proteinExistence type="predicted"/>
<dbReference type="SUPFAM" id="SSF52440">
    <property type="entry name" value="PreATP-grasp domain"/>
    <property type="match status" value="1"/>
</dbReference>
<evidence type="ECO:0000313" key="2">
    <source>
        <dbReference type="EMBL" id="VDP45028.1"/>
    </source>
</evidence>
<organism evidence="3 4">
    <name type="scientific">Heligmosomoides polygyrus</name>
    <name type="common">Parasitic roundworm</name>
    <dbReference type="NCBI Taxonomy" id="6339"/>
    <lineage>
        <taxon>Eukaryota</taxon>
        <taxon>Metazoa</taxon>
        <taxon>Ecdysozoa</taxon>
        <taxon>Nematoda</taxon>
        <taxon>Chromadorea</taxon>
        <taxon>Rhabditida</taxon>
        <taxon>Rhabditina</taxon>
        <taxon>Rhabditomorpha</taxon>
        <taxon>Strongyloidea</taxon>
        <taxon>Heligmosomidae</taxon>
        <taxon>Heligmosomoides</taxon>
    </lineage>
</organism>
<dbReference type="PANTHER" id="PTHR10841:SF17">
    <property type="entry name" value="SYNAPSIN"/>
    <property type="match status" value="1"/>
</dbReference>
<dbReference type="InterPro" id="IPR020897">
    <property type="entry name" value="Synapsin_pre-ATP-grasp_dom"/>
</dbReference>
<keyword evidence="3" id="KW-1185">Reference proteome</keyword>
<dbReference type="AlphaFoldDB" id="A0A183GP19"/>
<dbReference type="Proteomes" id="UP000050761">
    <property type="component" value="Unassembled WGS sequence"/>
</dbReference>
<dbReference type="Gene3D" id="3.40.50.20">
    <property type="match status" value="1"/>
</dbReference>
<protein>
    <submittedName>
        <fullName evidence="4">Synapsin domain-containing protein</fullName>
    </submittedName>
</protein>
<reference evidence="2 3" key="1">
    <citation type="submission" date="2018-11" db="EMBL/GenBank/DDBJ databases">
        <authorList>
            <consortium name="Pathogen Informatics"/>
        </authorList>
    </citation>
    <scope>NUCLEOTIDE SEQUENCE [LARGE SCALE GENOMIC DNA]</scope>
</reference>
<accession>A0A183GP19</accession>
<evidence type="ECO:0000259" key="1">
    <source>
        <dbReference type="Pfam" id="PF02078"/>
    </source>
</evidence>
<dbReference type="InterPro" id="IPR016185">
    <property type="entry name" value="PreATP-grasp_dom_sf"/>
</dbReference>
<dbReference type="OrthoDB" id="10249572at2759"/>
<dbReference type="PANTHER" id="PTHR10841">
    <property type="entry name" value="SYNAPSIN"/>
    <property type="match status" value="1"/>
</dbReference>
<reference evidence="4" key="2">
    <citation type="submission" date="2019-09" db="UniProtKB">
        <authorList>
            <consortium name="WormBaseParasite"/>
        </authorList>
    </citation>
    <scope>IDENTIFICATION</scope>
</reference>
<dbReference type="WBParaSite" id="HPBE_0002443901-mRNA-1">
    <property type="protein sequence ID" value="HPBE_0002443901-mRNA-1"/>
    <property type="gene ID" value="HPBE_0002443901"/>
</dbReference>
<evidence type="ECO:0000313" key="4">
    <source>
        <dbReference type="WBParaSite" id="HPBE_0002443901-mRNA-1"/>
    </source>
</evidence>